<accession>A0A0N4YYX9</accession>
<sequence length="276" mass="31728">MDELKQRANFRILKQQAEYITMGLKARLHEISPQLAIVDLRPSHVSGTNQNDEGLEPCNSDEYDNLDPCGLLPPEQPLEGLGMHNSSSEQHLQLSPVLRVKYPQLKLPHFDGEGESWEEFWDTFSTIIDQNHQLSDLEKILYLKDSIRGKAQIAVKSIPMQSSNYKLIVDVLQKKYGNKGNNRSNIVQRLLNLPKATSRAEKCVETLEQIKDLVYQMTATGYDIQRKRPTLDRYNSCKISIRNHQGFHEDNLNNLQANSERLIGRSTRERNFQSLI</sequence>
<dbReference type="WBParaSite" id="NBR_0002245101-mRNA-1">
    <property type="protein sequence ID" value="NBR_0002245101-mRNA-1"/>
    <property type="gene ID" value="NBR_0002245101"/>
</dbReference>
<dbReference type="InterPro" id="IPR005312">
    <property type="entry name" value="DUF1759"/>
</dbReference>
<dbReference type="STRING" id="27835.A0A0N4YYX9"/>
<dbReference type="EMBL" id="UYSL01028093">
    <property type="protein sequence ID" value="VDL87303.1"/>
    <property type="molecule type" value="Genomic_DNA"/>
</dbReference>
<evidence type="ECO:0000313" key="1">
    <source>
        <dbReference type="EMBL" id="VDL87303.1"/>
    </source>
</evidence>
<protein>
    <submittedName>
        <fullName evidence="1 3">Uncharacterized protein</fullName>
    </submittedName>
</protein>
<gene>
    <name evidence="1" type="ORF">NBR_LOCUS22452</name>
</gene>
<dbReference type="OMA" id="QRANFRI"/>
<evidence type="ECO:0000313" key="3">
    <source>
        <dbReference type="WBParaSite" id="NBR_0002245101-mRNA-1"/>
    </source>
</evidence>
<reference evidence="3" key="1">
    <citation type="submission" date="2017-02" db="UniProtKB">
        <authorList>
            <consortium name="WormBaseParasite"/>
        </authorList>
    </citation>
    <scope>IDENTIFICATION</scope>
</reference>
<keyword evidence="2" id="KW-1185">Reference proteome</keyword>
<reference evidence="1 2" key="2">
    <citation type="submission" date="2018-11" db="EMBL/GenBank/DDBJ databases">
        <authorList>
            <consortium name="Pathogen Informatics"/>
        </authorList>
    </citation>
    <scope>NUCLEOTIDE SEQUENCE [LARGE SCALE GENOMIC DNA]</scope>
</reference>
<evidence type="ECO:0000313" key="2">
    <source>
        <dbReference type="Proteomes" id="UP000271162"/>
    </source>
</evidence>
<dbReference type="AlphaFoldDB" id="A0A0N4YYX9"/>
<organism evidence="3">
    <name type="scientific">Nippostrongylus brasiliensis</name>
    <name type="common">Rat hookworm</name>
    <dbReference type="NCBI Taxonomy" id="27835"/>
    <lineage>
        <taxon>Eukaryota</taxon>
        <taxon>Metazoa</taxon>
        <taxon>Ecdysozoa</taxon>
        <taxon>Nematoda</taxon>
        <taxon>Chromadorea</taxon>
        <taxon>Rhabditida</taxon>
        <taxon>Rhabditina</taxon>
        <taxon>Rhabditomorpha</taxon>
        <taxon>Strongyloidea</taxon>
        <taxon>Heligmosomidae</taxon>
        <taxon>Nippostrongylus</taxon>
    </lineage>
</organism>
<dbReference type="PANTHER" id="PTHR22954:SF3">
    <property type="entry name" value="PROTEIN CBG08539"/>
    <property type="match status" value="1"/>
</dbReference>
<dbReference type="PANTHER" id="PTHR22954">
    <property type="entry name" value="RETROVIRAL PROTEASE-RELATED"/>
    <property type="match status" value="1"/>
</dbReference>
<proteinExistence type="predicted"/>
<name>A0A0N4YYX9_NIPBR</name>
<dbReference type="Pfam" id="PF03564">
    <property type="entry name" value="DUF1759"/>
    <property type="match status" value="1"/>
</dbReference>
<dbReference type="Proteomes" id="UP000271162">
    <property type="component" value="Unassembled WGS sequence"/>
</dbReference>